<name>A0A9W9BVS4_9PLEO</name>
<gene>
    <name evidence="1" type="ORF">N0V87_009645</name>
</gene>
<organism evidence="1 2">
    <name type="scientific">Didymella glomerata</name>
    <dbReference type="NCBI Taxonomy" id="749621"/>
    <lineage>
        <taxon>Eukaryota</taxon>
        <taxon>Fungi</taxon>
        <taxon>Dikarya</taxon>
        <taxon>Ascomycota</taxon>
        <taxon>Pezizomycotina</taxon>
        <taxon>Dothideomycetes</taxon>
        <taxon>Pleosporomycetidae</taxon>
        <taxon>Pleosporales</taxon>
        <taxon>Pleosporineae</taxon>
        <taxon>Didymellaceae</taxon>
        <taxon>Didymella</taxon>
    </lineage>
</organism>
<keyword evidence="2" id="KW-1185">Reference proteome</keyword>
<sequence>MPPPPPFNAAILVLSPGTSPLDTAFKSAFHSTITRASASLGLGAEIDFFDPIVAQTYPEPGAYDLIVLTGGGGDLDADVRGIGVHDVMLTRAGGRLFESVDPTREKVKIHQFHEREVKVPGRDFVTLAEDDQCLMNRANTILTFQGHPEMDAELSHLLFKETKEAGLGEEEREALRRKIEGEHDGQEVWKTIVRWASNV</sequence>
<evidence type="ECO:0008006" key="3">
    <source>
        <dbReference type="Google" id="ProtNLM"/>
    </source>
</evidence>
<dbReference type="Gene3D" id="3.40.50.880">
    <property type="match status" value="1"/>
</dbReference>
<evidence type="ECO:0000313" key="2">
    <source>
        <dbReference type="Proteomes" id="UP001140562"/>
    </source>
</evidence>
<protein>
    <recommendedName>
        <fullName evidence="3">Class I glutamine amidotransferase-like protein</fullName>
    </recommendedName>
</protein>
<dbReference type="EMBL" id="JAPEUV010000175">
    <property type="protein sequence ID" value="KAJ4330835.1"/>
    <property type="molecule type" value="Genomic_DNA"/>
</dbReference>
<dbReference type="Proteomes" id="UP001140562">
    <property type="component" value="Unassembled WGS sequence"/>
</dbReference>
<dbReference type="AlphaFoldDB" id="A0A9W9BVS4"/>
<proteinExistence type="predicted"/>
<dbReference type="InterPro" id="IPR029062">
    <property type="entry name" value="Class_I_gatase-like"/>
</dbReference>
<reference evidence="1" key="1">
    <citation type="submission" date="2022-10" db="EMBL/GenBank/DDBJ databases">
        <title>Tapping the CABI collections for fungal endophytes: first genome assemblies for Collariella, Neodidymelliopsis, Ascochyta clinopodiicola, Didymella pomorum, Didymosphaeria variabile, Neocosmospora piperis and Neocucurbitaria cava.</title>
        <authorList>
            <person name="Hill R."/>
        </authorList>
    </citation>
    <scope>NUCLEOTIDE SEQUENCE</scope>
    <source>
        <strain evidence="1">IMI 360193</strain>
    </source>
</reference>
<evidence type="ECO:0000313" key="1">
    <source>
        <dbReference type="EMBL" id="KAJ4330835.1"/>
    </source>
</evidence>
<dbReference type="SUPFAM" id="SSF52317">
    <property type="entry name" value="Class I glutamine amidotransferase-like"/>
    <property type="match status" value="1"/>
</dbReference>
<comment type="caution">
    <text evidence="1">The sequence shown here is derived from an EMBL/GenBank/DDBJ whole genome shotgun (WGS) entry which is preliminary data.</text>
</comment>
<accession>A0A9W9BVS4</accession>
<dbReference type="OrthoDB" id="92161at2759"/>